<gene>
    <name evidence="4" type="ORF">EFD62_06880</name>
</gene>
<dbReference type="AlphaFoldDB" id="A0A4Q0I535"/>
<dbReference type="CDD" id="cd12797">
    <property type="entry name" value="M23_peptidase"/>
    <property type="match status" value="1"/>
</dbReference>
<dbReference type="SUPFAM" id="SSF51261">
    <property type="entry name" value="Duplicated hybrid motif"/>
    <property type="match status" value="1"/>
</dbReference>
<dbReference type="GO" id="GO:0004222">
    <property type="term" value="F:metalloendopeptidase activity"/>
    <property type="evidence" value="ECO:0007669"/>
    <property type="project" value="TreeGrafter"/>
</dbReference>
<feature type="transmembrane region" description="Helical" evidence="2">
    <location>
        <begin position="25"/>
        <end position="44"/>
    </location>
</feature>
<dbReference type="PANTHER" id="PTHR21666:SF270">
    <property type="entry name" value="MUREIN HYDROLASE ACTIVATOR ENVC"/>
    <property type="match status" value="1"/>
</dbReference>
<evidence type="ECO:0000256" key="1">
    <source>
        <dbReference type="SAM" id="MobiDB-lite"/>
    </source>
</evidence>
<keyword evidence="2" id="KW-0812">Transmembrane</keyword>
<dbReference type="RefSeq" id="WP_069195655.1">
    <property type="nucleotide sequence ID" value="NZ_RLII01000006.1"/>
</dbReference>
<feature type="domain" description="M23ase beta-sheet core" evidence="3">
    <location>
        <begin position="192"/>
        <end position="290"/>
    </location>
</feature>
<organism evidence="4 5">
    <name type="scientific">Acetivibrio mesophilus</name>
    <dbReference type="NCBI Taxonomy" id="2487273"/>
    <lineage>
        <taxon>Bacteria</taxon>
        <taxon>Bacillati</taxon>
        <taxon>Bacillota</taxon>
        <taxon>Clostridia</taxon>
        <taxon>Eubacteriales</taxon>
        <taxon>Oscillospiraceae</taxon>
        <taxon>Acetivibrio</taxon>
    </lineage>
</organism>
<reference evidence="5" key="1">
    <citation type="submission" date="2018-11" db="EMBL/GenBank/DDBJ databases">
        <title>Genome sequencing of a novel mesophilic and cellulolytic organism within the genus Hungateiclostridium.</title>
        <authorList>
            <person name="Rettenmaier R."/>
            <person name="Liebl W."/>
            <person name="Zverlov V."/>
        </authorList>
    </citation>
    <scope>NUCLEOTIDE SEQUENCE [LARGE SCALE GENOMIC DNA]</scope>
    <source>
        <strain evidence="5">N2K1</strain>
    </source>
</reference>
<dbReference type="InterPro" id="IPR016047">
    <property type="entry name" value="M23ase_b-sheet_dom"/>
</dbReference>
<feature type="compositionally biased region" description="Basic and acidic residues" evidence="1">
    <location>
        <begin position="124"/>
        <end position="158"/>
    </location>
</feature>
<dbReference type="PANTHER" id="PTHR21666">
    <property type="entry name" value="PEPTIDASE-RELATED"/>
    <property type="match status" value="1"/>
</dbReference>
<protein>
    <submittedName>
        <fullName evidence="4">M23 family metallopeptidase</fullName>
    </submittedName>
</protein>
<dbReference type="InterPro" id="IPR050570">
    <property type="entry name" value="Cell_wall_metabolism_enzyme"/>
</dbReference>
<evidence type="ECO:0000313" key="4">
    <source>
        <dbReference type="EMBL" id="RXE59381.1"/>
    </source>
</evidence>
<keyword evidence="5" id="KW-1185">Reference proteome</keyword>
<proteinExistence type="predicted"/>
<dbReference type="OrthoDB" id="9801106at2"/>
<keyword evidence="2" id="KW-0472">Membrane</keyword>
<keyword evidence="2" id="KW-1133">Transmembrane helix</keyword>
<comment type="caution">
    <text evidence="4">The sequence shown here is derived from an EMBL/GenBank/DDBJ whole genome shotgun (WGS) entry which is preliminary data.</text>
</comment>
<dbReference type="Pfam" id="PF01551">
    <property type="entry name" value="Peptidase_M23"/>
    <property type="match status" value="1"/>
</dbReference>
<name>A0A4Q0I535_9FIRM</name>
<dbReference type="Proteomes" id="UP000289166">
    <property type="component" value="Unassembled WGS sequence"/>
</dbReference>
<dbReference type="EMBL" id="RLII01000006">
    <property type="protein sequence ID" value="RXE59381.1"/>
    <property type="molecule type" value="Genomic_DNA"/>
</dbReference>
<evidence type="ECO:0000259" key="3">
    <source>
        <dbReference type="Pfam" id="PF01551"/>
    </source>
</evidence>
<evidence type="ECO:0000313" key="5">
    <source>
        <dbReference type="Proteomes" id="UP000289166"/>
    </source>
</evidence>
<dbReference type="InterPro" id="IPR011055">
    <property type="entry name" value="Dup_hybrid_motif"/>
</dbReference>
<evidence type="ECO:0000256" key="2">
    <source>
        <dbReference type="SAM" id="Phobius"/>
    </source>
</evidence>
<dbReference type="Gene3D" id="2.70.70.10">
    <property type="entry name" value="Glucose Permease (Domain IIA)"/>
    <property type="match status" value="1"/>
</dbReference>
<feature type="region of interest" description="Disordered" evidence="1">
    <location>
        <begin position="77"/>
        <end position="158"/>
    </location>
</feature>
<sequence>MDFKKMFPDKKISQKKVLDFLDKKGFYIVLVLCITVIGATAALITAHNVRSSKDIGEEDIISPDMASSIINENASNSTYLLPQDGSDAESATETSGEAIEVIKPSSPAASPKAEESPKPSAKPQKAETQSKTEAQGEKVEAVKTAEKSASKSEGKTESNKNVTFAMPVFGEVTFEYAMDRLVYSKTLDEWRAHSGVDLRADRGTPVKVVADGVVTEVKNDPRFGVTIIVEHENGIKTLYANLASGDMVTPNQKVKQGEIIGSVGNTAIIESAEPAHLHFEVLKDNKPVDPKSYLQLPSDDKK</sequence>
<accession>A0A4Q0I535</accession>